<reference evidence="5 6" key="1">
    <citation type="submission" date="2018-08" db="EMBL/GenBank/DDBJ databases">
        <title>Aphanomyces genome sequencing and annotation.</title>
        <authorList>
            <person name="Minardi D."/>
            <person name="Oidtmann B."/>
            <person name="Van Der Giezen M."/>
            <person name="Studholme D.J."/>
        </authorList>
    </citation>
    <scope>NUCLEOTIDE SEQUENCE [LARGE SCALE GENOMIC DNA]</scope>
    <source>
        <strain evidence="5 6">Si</strain>
    </source>
</reference>
<evidence type="ECO:0000313" key="5">
    <source>
        <dbReference type="EMBL" id="RHY54740.1"/>
    </source>
</evidence>
<dbReference type="InterPro" id="IPR036116">
    <property type="entry name" value="FN3_sf"/>
</dbReference>
<name>A0A3R6ZGA6_APHAT</name>
<organism evidence="5 6">
    <name type="scientific">Aphanomyces astaci</name>
    <name type="common">Crayfish plague agent</name>
    <dbReference type="NCBI Taxonomy" id="112090"/>
    <lineage>
        <taxon>Eukaryota</taxon>
        <taxon>Sar</taxon>
        <taxon>Stramenopiles</taxon>
        <taxon>Oomycota</taxon>
        <taxon>Saprolegniomycetes</taxon>
        <taxon>Saprolegniales</taxon>
        <taxon>Verrucalvaceae</taxon>
        <taxon>Aphanomyces</taxon>
    </lineage>
</organism>
<accession>A0A3R6ZGA6</accession>
<dbReference type="VEuPathDB" id="FungiDB:H257_16069"/>
<dbReference type="SMART" id="SM00060">
    <property type="entry name" value="FN3"/>
    <property type="match status" value="5"/>
</dbReference>
<feature type="domain" description="Fibronectin type-III" evidence="4">
    <location>
        <begin position="78"/>
        <end position="174"/>
    </location>
</feature>
<dbReference type="PANTHER" id="PTHR46957:SF3">
    <property type="entry name" value="CYTOKINE RECEPTOR"/>
    <property type="match status" value="1"/>
</dbReference>
<dbReference type="PROSITE" id="PS01186">
    <property type="entry name" value="EGF_2"/>
    <property type="match status" value="1"/>
</dbReference>
<feature type="non-terminal residue" evidence="5">
    <location>
        <position position="1278"/>
    </location>
</feature>
<dbReference type="PROSITE" id="PS00022">
    <property type="entry name" value="EGF_1"/>
    <property type="match status" value="1"/>
</dbReference>
<dbReference type="Gene3D" id="2.60.40.10">
    <property type="entry name" value="Immunoglobulins"/>
    <property type="match status" value="5"/>
</dbReference>
<feature type="domain" description="Fibronectin type-III" evidence="4">
    <location>
        <begin position="271"/>
        <end position="398"/>
    </location>
</feature>
<sequence length="1278" mass="131627">MHMLTTSQILNFAIEDASTVLGNLRMDCILLVPGLSPLTWYNVSVMAVNLKSACESSSAGSRSPVGLFRTNETSLPHPVTSLVDTSSTGGGITLAWQPPFDRGVGMNDTLIFSLYMKPLTSNVWNLIQNDSRTSAWVMNLASETSYYFGVDTTSSAGSAGLASMLVKTFKTSGISVPGPPWSPFFVNHTGGSITVGWAPPSDDGGEKVTSYVVEVQGIDGTQLTSANQFTFYGLLASTAYNIRVAAVNLMGTGSASAYATLSTSAASPALPPTTPKILSQSGGAVRLSFTPPLDTGGVPLADLSYAVYANNVLVTTISHAEFVQSGSSTSSTRELSVVTSDLESVSTLHRRRRLDASGSVTVGNLNPSTVYDFQVRAVSVQGGISGGSPQQSGQTSQPTTPGPPDPPKLDKATGGLLSFSWNAVTDSGGSSITAFVLKLVNVDTHDVKMCEGMLFQCTISGLEATATFATTLQAANAIGMSSPSNVLEVRTEINSAPSTPVNFGMVNMYATAIDLAWSAPRDFGGSVLQTYSVDVTTVGTSTLVTQLVDVPADASQVVLCTVDDLAPLTQYSCDHDQVLVEEIDPTTNISMVLWRGGCTRHQPFGIVSTFANSDMFVTFTTDSSVTLDGITLNVESFDAAKDTPRVTQIPCPSHQNISCANNGICTGASGLCLCSVGYTGEDCSQRILCTNGLVCADGSAFSGPDEVVMLVDAKQGNDERGTGAVMNATAHGTASKAVRSLAKALELLSSFPSTKKKTILLYPGEYVGAINCDVQISNAQIDIRGVYGASLTVFTCPEGQWSVDGGMVSITGVTFQSRETDSAQLSVTGGGVLKLFQSSVRGGVGSSELGGGIYVELSSVYLEQSVVSQCSANYGGAIYAYNSSVTLNNSRITDNLALLDGGGIYADGSSAVSGWNSFIQSNSATRYGGGVFTLGLANVLWSDPLGPLEIALNVASYGGGVAINGSLASSNVRLTSNNATTDGGGLYLLTASSVSDSNSVIMLNHAMQSGGGVFTLSDQSLWFSHSTVSHNSAKWGGGMAIHDTTCVVTGVTILECTSELHGGGLSVVNSIVELVLVVITHNTANASGGGVYLRTAALTGPVDIAENAAGMSGGGIFIQGESTLQLASISRCTAPNGGGFHAISSSALQLNSVTVANCTATQHGGGGVLENVRAVTDSFVVQDNAATFGGGLHVDGAHLVTGTGLGRCVIQFNQAAFGGGVSALSSPSPSSFTSVTLQNNIAHDKGGAMFAQLCTVGLVDVFVDSCSTPGQGGGLYLL</sequence>
<dbReference type="SUPFAM" id="SSF49265">
    <property type="entry name" value="Fibronectin type III"/>
    <property type="match status" value="3"/>
</dbReference>
<dbReference type="InterPro" id="IPR003961">
    <property type="entry name" value="FN3_dom"/>
</dbReference>
<dbReference type="GO" id="GO:0016020">
    <property type="term" value="C:membrane"/>
    <property type="evidence" value="ECO:0007669"/>
    <property type="project" value="UniProtKB-SubCell"/>
</dbReference>
<keyword evidence="1" id="KW-0245">EGF-like domain</keyword>
<feature type="disulfide bond" evidence="1">
    <location>
        <begin position="674"/>
        <end position="683"/>
    </location>
</feature>
<dbReference type="SUPFAM" id="SSF51126">
    <property type="entry name" value="Pectin lyase-like"/>
    <property type="match status" value="2"/>
</dbReference>
<evidence type="ECO:0000259" key="4">
    <source>
        <dbReference type="PROSITE" id="PS50853"/>
    </source>
</evidence>
<feature type="domain" description="Fibronectin type-III" evidence="4">
    <location>
        <begin position="179"/>
        <end position="266"/>
    </location>
</feature>
<dbReference type="CDD" id="cd00063">
    <property type="entry name" value="FN3"/>
    <property type="match status" value="4"/>
</dbReference>
<dbReference type="InterPro" id="IPR006626">
    <property type="entry name" value="PbH1"/>
</dbReference>
<dbReference type="InterPro" id="IPR000742">
    <property type="entry name" value="EGF"/>
</dbReference>
<protein>
    <submittedName>
        <fullName evidence="5">Uncharacterized protein</fullName>
    </submittedName>
</protein>
<dbReference type="AlphaFoldDB" id="A0A3R6ZGA6"/>
<dbReference type="InterPro" id="IPR011050">
    <property type="entry name" value="Pectin_lyase_fold/virulence"/>
</dbReference>
<dbReference type="InterPro" id="IPR050713">
    <property type="entry name" value="RTP_Phos/Ushers"/>
</dbReference>
<feature type="compositionally biased region" description="Low complexity" evidence="2">
    <location>
        <begin position="384"/>
        <end position="399"/>
    </location>
</feature>
<dbReference type="EMBL" id="QUTB01005548">
    <property type="protein sequence ID" value="RHY54740.1"/>
    <property type="molecule type" value="Genomic_DNA"/>
</dbReference>
<feature type="domain" description="Fibronectin type-III" evidence="4">
    <location>
        <begin position="403"/>
        <end position="494"/>
    </location>
</feature>
<dbReference type="Proteomes" id="UP000283543">
    <property type="component" value="Unassembled WGS sequence"/>
</dbReference>
<gene>
    <name evidence="5" type="ORF">DYB34_001662</name>
</gene>
<dbReference type="SMART" id="SM00710">
    <property type="entry name" value="PbH1"/>
    <property type="match status" value="6"/>
</dbReference>
<dbReference type="PROSITE" id="PS50026">
    <property type="entry name" value="EGF_3"/>
    <property type="match status" value="1"/>
</dbReference>
<evidence type="ECO:0000256" key="1">
    <source>
        <dbReference type="PROSITE-ProRule" id="PRU00076"/>
    </source>
</evidence>
<dbReference type="InterPro" id="IPR013783">
    <property type="entry name" value="Ig-like_fold"/>
</dbReference>
<dbReference type="Pfam" id="PF00041">
    <property type="entry name" value="fn3"/>
    <property type="match status" value="1"/>
</dbReference>
<evidence type="ECO:0000313" key="6">
    <source>
        <dbReference type="Proteomes" id="UP000283543"/>
    </source>
</evidence>
<comment type="caution">
    <text evidence="1">Lacks conserved residue(s) required for the propagation of feature annotation.</text>
</comment>
<comment type="caution">
    <text evidence="5">The sequence shown here is derived from an EMBL/GenBank/DDBJ whole genome shotgun (WGS) entry which is preliminary data.</text>
</comment>
<dbReference type="PANTHER" id="PTHR46957">
    <property type="entry name" value="CYTOKINE RECEPTOR"/>
    <property type="match status" value="1"/>
</dbReference>
<feature type="region of interest" description="Disordered" evidence="2">
    <location>
        <begin position="384"/>
        <end position="412"/>
    </location>
</feature>
<evidence type="ECO:0000256" key="2">
    <source>
        <dbReference type="SAM" id="MobiDB-lite"/>
    </source>
</evidence>
<proteinExistence type="predicted"/>
<dbReference type="Pfam" id="PF23106">
    <property type="entry name" value="EGF_Teneurin"/>
    <property type="match status" value="1"/>
</dbReference>
<keyword evidence="1" id="KW-1015">Disulfide bond</keyword>
<feature type="domain" description="EGF-like" evidence="3">
    <location>
        <begin position="647"/>
        <end position="684"/>
    </location>
</feature>
<dbReference type="PROSITE" id="PS50853">
    <property type="entry name" value="FN3"/>
    <property type="match status" value="4"/>
</dbReference>
<evidence type="ECO:0000259" key="3">
    <source>
        <dbReference type="PROSITE" id="PS50026"/>
    </source>
</evidence>